<evidence type="ECO:0000313" key="2">
    <source>
        <dbReference type="EMBL" id="PIS41939.1"/>
    </source>
</evidence>
<dbReference type="GO" id="GO:1901135">
    <property type="term" value="P:carbohydrate derivative metabolic process"/>
    <property type="evidence" value="ECO:0007669"/>
    <property type="project" value="InterPro"/>
</dbReference>
<dbReference type="GO" id="GO:0097367">
    <property type="term" value="F:carbohydrate derivative binding"/>
    <property type="evidence" value="ECO:0007669"/>
    <property type="project" value="InterPro"/>
</dbReference>
<protein>
    <recommendedName>
        <fullName evidence="1">SIS domain-containing protein</fullName>
    </recommendedName>
</protein>
<proteinExistence type="predicted"/>
<organism evidence="2 3">
    <name type="scientific">Candidatus Kerfeldbacteria bacterium CG08_land_8_20_14_0_20_42_7</name>
    <dbReference type="NCBI Taxonomy" id="2014245"/>
    <lineage>
        <taxon>Bacteria</taxon>
        <taxon>Candidatus Kerfeldiibacteriota</taxon>
    </lineage>
</organism>
<dbReference type="InterPro" id="IPR046348">
    <property type="entry name" value="SIS_dom_sf"/>
</dbReference>
<reference evidence="3" key="1">
    <citation type="submission" date="2017-09" db="EMBL/GenBank/DDBJ databases">
        <title>Depth-based differentiation of microbial function through sediment-hosted aquifers and enrichment of novel symbionts in the deep terrestrial subsurface.</title>
        <authorList>
            <person name="Probst A.J."/>
            <person name="Ladd B."/>
            <person name="Jarett J.K."/>
            <person name="Geller-Mcgrath D.E."/>
            <person name="Sieber C.M.K."/>
            <person name="Emerson J.B."/>
            <person name="Anantharaman K."/>
            <person name="Thomas B.C."/>
            <person name="Malmstrom R."/>
            <person name="Stieglmeier M."/>
            <person name="Klingl A."/>
            <person name="Woyke T."/>
            <person name="Ryan C.M."/>
            <person name="Banfield J.F."/>
        </authorList>
    </citation>
    <scope>NUCLEOTIDE SEQUENCE [LARGE SCALE GENOMIC DNA]</scope>
</reference>
<evidence type="ECO:0000259" key="1">
    <source>
        <dbReference type="PROSITE" id="PS51464"/>
    </source>
</evidence>
<dbReference type="InterPro" id="IPR001347">
    <property type="entry name" value="SIS_dom"/>
</dbReference>
<feature type="non-terminal residue" evidence="2">
    <location>
        <position position="144"/>
    </location>
</feature>
<sequence length="144" mass="15759">MKLFTDAYIKRIDPTGVFASVLAVSDQAAQAWKESRKVVLPTVYRKASHIVICGMGGSLLGAHLLTRLYEDRLRVPLTLVNGYNLPKSVDGKTLVVLSSYSGTTEEILACARAAQKVTRMRIGITLGGKLLQGLRRANKPVYQI</sequence>
<gene>
    <name evidence="2" type="ORF">COT25_00330</name>
</gene>
<accession>A0A2H0YUG8</accession>
<evidence type="ECO:0000313" key="3">
    <source>
        <dbReference type="Proteomes" id="UP000228711"/>
    </source>
</evidence>
<dbReference type="Gene3D" id="3.40.50.10490">
    <property type="entry name" value="Glucose-6-phosphate isomerase like protein, domain 1"/>
    <property type="match status" value="1"/>
</dbReference>
<feature type="domain" description="SIS" evidence="1">
    <location>
        <begin position="40"/>
        <end position="144"/>
    </location>
</feature>
<name>A0A2H0YUG8_9BACT</name>
<dbReference type="PROSITE" id="PS51464">
    <property type="entry name" value="SIS"/>
    <property type="match status" value="1"/>
</dbReference>
<dbReference type="SUPFAM" id="SSF53697">
    <property type="entry name" value="SIS domain"/>
    <property type="match status" value="1"/>
</dbReference>
<dbReference type="EMBL" id="PEXV01000011">
    <property type="protein sequence ID" value="PIS41939.1"/>
    <property type="molecule type" value="Genomic_DNA"/>
</dbReference>
<dbReference type="Proteomes" id="UP000228711">
    <property type="component" value="Unassembled WGS sequence"/>
</dbReference>
<dbReference type="AlphaFoldDB" id="A0A2H0YUG8"/>
<comment type="caution">
    <text evidence="2">The sequence shown here is derived from an EMBL/GenBank/DDBJ whole genome shotgun (WGS) entry which is preliminary data.</text>
</comment>